<dbReference type="PROSITE" id="PS51126">
    <property type="entry name" value="DILUTE"/>
    <property type="match status" value="1"/>
</dbReference>
<sequence length="212" mass="24793">MFNRVMITKEYCCRAKAMQIRMNISSIEDWIHSNRLPQVLIQHFHSLIQLLQLLQCISGLSDLTELLVTIKEFSGLNLLQFYRITNNYRYEVGENQLPEEITQYLEQVAKDTCSLHTRTSMETDREGHRTPKVREENVDILPTHEHNQPTTSNTQSGDMEELMDPTHLLPFAIPTSSEMLSGWGRSEKEYVPYLPDAFLMELDEELRERFEA</sequence>
<reference evidence="2 3" key="1">
    <citation type="submission" date="2023-04" db="EMBL/GenBank/DDBJ databases">
        <title>Genome of Basidiobolus ranarum AG-B5.</title>
        <authorList>
            <person name="Stajich J.E."/>
            <person name="Carter-House D."/>
            <person name="Gryganskyi A."/>
        </authorList>
    </citation>
    <scope>NUCLEOTIDE SEQUENCE [LARGE SCALE GENOMIC DNA]</scope>
    <source>
        <strain evidence="2 3">AG-B5</strain>
    </source>
</reference>
<protein>
    <recommendedName>
        <fullName evidence="1">Dilute domain-containing protein</fullName>
    </recommendedName>
</protein>
<dbReference type="EMBL" id="JASJQH010004235">
    <property type="protein sequence ID" value="KAK9759379.1"/>
    <property type="molecule type" value="Genomic_DNA"/>
</dbReference>
<dbReference type="PANTHER" id="PTHR16027">
    <property type="entry name" value="DILUTE DOMAIN-CONTAINING PROTEIN YPR089W"/>
    <property type="match status" value="1"/>
</dbReference>
<dbReference type="Proteomes" id="UP001479436">
    <property type="component" value="Unassembled WGS sequence"/>
</dbReference>
<name>A0ABR2WD04_9FUNG</name>
<evidence type="ECO:0000313" key="2">
    <source>
        <dbReference type="EMBL" id="KAK9759379.1"/>
    </source>
</evidence>
<evidence type="ECO:0000259" key="1">
    <source>
        <dbReference type="PROSITE" id="PS51126"/>
    </source>
</evidence>
<dbReference type="PANTHER" id="PTHR16027:SF6">
    <property type="entry name" value="DILUTE DOMAIN-CONTAINING PROTEIN"/>
    <property type="match status" value="1"/>
</dbReference>
<feature type="domain" description="Dilute" evidence="1">
    <location>
        <begin position="1"/>
        <end position="111"/>
    </location>
</feature>
<gene>
    <name evidence="2" type="ORF">K7432_017734</name>
</gene>
<proteinExistence type="predicted"/>
<dbReference type="InterPro" id="IPR052072">
    <property type="entry name" value="Vascular_dev_regulator"/>
</dbReference>
<dbReference type="SMART" id="SM01132">
    <property type="entry name" value="DIL"/>
    <property type="match status" value="1"/>
</dbReference>
<evidence type="ECO:0000313" key="3">
    <source>
        <dbReference type="Proteomes" id="UP001479436"/>
    </source>
</evidence>
<organism evidence="2 3">
    <name type="scientific">Basidiobolus ranarum</name>
    <dbReference type="NCBI Taxonomy" id="34480"/>
    <lineage>
        <taxon>Eukaryota</taxon>
        <taxon>Fungi</taxon>
        <taxon>Fungi incertae sedis</taxon>
        <taxon>Zoopagomycota</taxon>
        <taxon>Entomophthoromycotina</taxon>
        <taxon>Basidiobolomycetes</taxon>
        <taxon>Basidiobolales</taxon>
        <taxon>Basidiobolaceae</taxon>
        <taxon>Basidiobolus</taxon>
    </lineage>
</organism>
<comment type="caution">
    <text evidence="2">The sequence shown here is derived from an EMBL/GenBank/DDBJ whole genome shotgun (WGS) entry which is preliminary data.</text>
</comment>
<dbReference type="Pfam" id="PF01843">
    <property type="entry name" value="DIL"/>
    <property type="match status" value="1"/>
</dbReference>
<keyword evidence="3" id="KW-1185">Reference proteome</keyword>
<accession>A0ABR2WD04</accession>
<dbReference type="InterPro" id="IPR002710">
    <property type="entry name" value="Dilute_dom"/>
</dbReference>